<gene>
    <name evidence="9" type="ORF">H8L32_06860</name>
</gene>
<keyword evidence="10" id="KW-1185">Reference proteome</keyword>
<reference evidence="9 10" key="1">
    <citation type="submission" date="2020-08" db="EMBL/GenBank/DDBJ databases">
        <title>Novel species isolated from subtropical streams in China.</title>
        <authorList>
            <person name="Lu H."/>
        </authorList>
    </citation>
    <scope>NUCLEOTIDE SEQUENCE [LARGE SCALE GENOMIC DNA]</scope>
    <source>
        <strain evidence="9 10">CY18W</strain>
    </source>
</reference>
<dbReference type="Gene3D" id="3.30.1380.10">
    <property type="match status" value="1"/>
</dbReference>
<keyword evidence="3" id="KW-0479">Metal-binding</keyword>
<evidence type="ECO:0008006" key="11">
    <source>
        <dbReference type="Google" id="ProtNLM"/>
    </source>
</evidence>
<dbReference type="PANTHER" id="PTHR43126">
    <property type="entry name" value="D-ALANYL-D-ALANINE DIPEPTIDASE"/>
    <property type="match status" value="1"/>
</dbReference>
<sequence length="269" mass="31518">MYDIQYQIPLADLSKIRLPHYQIPLDTSSPLFTEELVNVRDYGLAFSSWHAMDNGQNSPYCKRIKGSRKDGWLRKTFAEKLARANAVLSSFGVELFILDAYRSIECQRGLWAYYWDRAHAARPDASEEELRQQTLGYLRDPRNFDPRDARSFPIHSTGSSIDVVLRDRKSGKWLNMGSDFEEYSDVSATDYFERQLLTGAIDDRDERLWNRRLLHWALFAEDMTNDPIFYWHHDWGNQIWIKVKNAVYGSAPDMAWYGYKGPPEWEPEA</sequence>
<evidence type="ECO:0000256" key="5">
    <source>
        <dbReference type="ARBA" id="ARBA00022833"/>
    </source>
</evidence>
<evidence type="ECO:0000256" key="4">
    <source>
        <dbReference type="ARBA" id="ARBA00022801"/>
    </source>
</evidence>
<evidence type="ECO:0000313" key="9">
    <source>
        <dbReference type="EMBL" id="MBC3917190.1"/>
    </source>
</evidence>
<evidence type="ECO:0000256" key="1">
    <source>
        <dbReference type="ARBA" id="ARBA00001362"/>
    </source>
</evidence>
<name>A0ABR6ZNZ9_9BURK</name>
<evidence type="ECO:0000256" key="8">
    <source>
        <dbReference type="ARBA" id="ARBA00023316"/>
    </source>
</evidence>
<keyword evidence="4" id="KW-0378">Hydrolase</keyword>
<keyword evidence="8" id="KW-0961">Cell wall biogenesis/degradation</keyword>
<accession>A0ABR6ZNZ9</accession>
<evidence type="ECO:0000256" key="3">
    <source>
        <dbReference type="ARBA" id="ARBA00022723"/>
    </source>
</evidence>
<keyword evidence="6" id="KW-0224">Dipeptidase</keyword>
<evidence type="ECO:0000313" key="10">
    <source>
        <dbReference type="Proteomes" id="UP000650424"/>
    </source>
</evidence>
<evidence type="ECO:0000256" key="7">
    <source>
        <dbReference type="ARBA" id="ARBA00023049"/>
    </source>
</evidence>
<dbReference type="InterPro" id="IPR009045">
    <property type="entry name" value="Zn_M74/Hedgehog-like"/>
</dbReference>
<evidence type="ECO:0000256" key="6">
    <source>
        <dbReference type="ARBA" id="ARBA00022997"/>
    </source>
</evidence>
<evidence type="ECO:0000256" key="2">
    <source>
        <dbReference type="ARBA" id="ARBA00022670"/>
    </source>
</evidence>
<dbReference type="Proteomes" id="UP000650424">
    <property type="component" value="Unassembled WGS sequence"/>
</dbReference>
<dbReference type="EMBL" id="JACOGF010000003">
    <property type="protein sequence ID" value="MBC3917190.1"/>
    <property type="molecule type" value="Genomic_DNA"/>
</dbReference>
<keyword evidence="7" id="KW-0482">Metalloprotease</keyword>
<dbReference type="RefSeq" id="WP_186946437.1">
    <property type="nucleotide sequence ID" value="NZ_JACOGF010000003.1"/>
</dbReference>
<comment type="caution">
    <text evidence="9">The sequence shown here is derived from an EMBL/GenBank/DDBJ whole genome shotgun (WGS) entry which is preliminary data.</text>
</comment>
<comment type="catalytic activity">
    <reaction evidence="1">
        <text>D-alanyl-D-alanine + H2O = 2 D-alanine</text>
        <dbReference type="Rhea" id="RHEA:20661"/>
        <dbReference type="ChEBI" id="CHEBI:15377"/>
        <dbReference type="ChEBI" id="CHEBI:57416"/>
        <dbReference type="ChEBI" id="CHEBI:57822"/>
        <dbReference type="EC" id="3.4.13.22"/>
    </reaction>
</comment>
<organism evidence="9 10">
    <name type="scientific">Undibacterium hunanense</name>
    <dbReference type="NCBI Taxonomy" id="2762292"/>
    <lineage>
        <taxon>Bacteria</taxon>
        <taxon>Pseudomonadati</taxon>
        <taxon>Pseudomonadota</taxon>
        <taxon>Betaproteobacteria</taxon>
        <taxon>Burkholderiales</taxon>
        <taxon>Oxalobacteraceae</taxon>
        <taxon>Undibacterium</taxon>
    </lineage>
</organism>
<dbReference type="SUPFAM" id="SSF55166">
    <property type="entry name" value="Hedgehog/DD-peptidase"/>
    <property type="match status" value="1"/>
</dbReference>
<dbReference type="InterPro" id="IPR000755">
    <property type="entry name" value="A_A_dipeptidase"/>
</dbReference>
<keyword evidence="5" id="KW-0862">Zinc</keyword>
<dbReference type="Pfam" id="PF01427">
    <property type="entry name" value="Peptidase_M15"/>
    <property type="match status" value="1"/>
</dbReference>
<keyword evidence="2" id="KW-0645">Protease</keyword>
<protein>
    <recommendedName>
        <fullName evidence="11">D-alanyl-D-alanine dipeptidase</fullName>
    </recommendedName>
</protein>
<proteinExistence type="predicted"/>
<dbReference type="PANTHER" id="PTHR43126:SF2">
    <property type="entry name" value="D-ALANYL-D-ALANINE DIPEPTIDASE"/>
    <property type="match status" value="1"/>
</dbReference>